<name>A0A1N6VYK3_9BACI</name>
<keyword evidence="1" id="KW-0812">Transmembrane</keyword>
<dbReference type="OrthoDB" id="2454425at2"/>
<dbReference type="STRING" id="1017273.SAMN05443094_10418"/>
<reference evidence="3 4" key="1">
    <citation type="submission" date="2017-01" db="EMBL/GenBank/DDBJ databases">
        <authorList>
            <person name="Mah S.A."/>
            <person name="Swanson W.J."/>
            <person name="Moy G.W."/>
            <person name="Vacquier V.D."/>
        </authorList>
    </citation>
    <scope>NUCLEOTIDE SEQUENCE [LARGE SCALE GENOMIC DNA]</scope>
    <source>
        <strain evidence="3 4">NIO-1016</strain>
    </source>
</reference>
<dbReference type="RefSeq" id="WP_045852574.1">
    <property type="nucleotide sequence ID" value="NZ_FTLX01000004.1"/>
</dbReference>
<proteinExistence type="predicted"/>
<dbReference type="EMBL" id="FTLX01000004">
    <property type="protein sequence ID" value="SIQ82848.1"/>
    <property type="molecule type" value="Genomic_DNA"/>
</dbReference>
<protein>
    <submittedName>
        <fullName evidence="3">Uncharacterized protein</fullName>
    </submittedName>
</protein>
<dbReference type="AlphaFoldDB" id="A0A1N6VYK3"/>
<dbReference type="Proteomes" id="UP000215545">
    <property type="component" value="Unassembled WGS sequence"/>
</dbReference>
<evidence type="ECO:0000256" key="1">
    <source>
        <dbReference type="SAM" id="Phobius"/>
    </source>
</evidence>
<keyword evidence="1" id="KW-0472">Membrane</keyword>
<evidence type="ECO:0000313" key="5">
    <source>
        <dbReference type="Proteomes" id="UP000215545"/>
    </source>
</evidence>
<evidence type="ECO:0000313" key="3">
    <source>
        <dbReference type="EMBL" id="SIQ82848.1"/>
    </source>
</evidence>
<reference evidence="5" key="2">
    <citation type="submission" date="2017-03" db="EMBL/GenBank/DDBJ databases">
        <title>Bacillus sp. V-88(T) DSM27956, whole genome shotgun sequencing project.</title>
        <authorList>
            <person name="Dastager S.G."/>
            <person name="Neurgaonkar P.S."/>
            <person name="Dharne M.S."/>
        </authorList>
    </citation>
    <scope>NUCLEOTIDE SEQUENCE [LARGE SCALE GENOMIC DNA]</scope>
    <source>
        <strain evidence="5">DSM 25145</strain>
    </source>
</reference>
<sequence length="92" mass="10064">MNSFGRWIFLVAFVLITILLVNKGIELWSIGTNVDGAGIGINFLGIEINDRVSEENIPSYACGFFITSAFTLLASIIALKVKRNRAAGSTRR</sequence>
<feature type="transmembrane region" description="Helical" evidence="1">
    <location>
        <begin position="7"/>
        <end position="25"/>
    </location>
</feature>
<gene>
    <name evidence="2" type="ORF">B1B05_09325</name>
    <name evidence="3" type="ORF">SAMN05443094_10418</name>
</gene>
<accession>A0A1N6VYK3</accession>
<keyword evidence="1" id="KW-1133">Transmembrane helix</keyword>
<evidence type="ECO:0000313" key="4">
    <source>
        <dbReference type="Proteomes" id="UP000186385"/>
    </source>
</evidence>
<dbReference type="EMBL" id="MWSK01000004">
    <property type="protein sequence ID" value="OXS77798.1"/>
    <property type="molecule type" value="Genomic_DNA"/>
</dbReference>
<feature type="transmembrane region" description="Helical" evidence="1">
    <location>
        <begin position="57"/>
        <end position="79"/>
    </location>
</feature>
<organism evidence="3 4">
    <name type="scientific">Domibacillus enclensis</name>
    <dbReference type="NCBI Taxonomy" id="1017273"/>
    <lineage>
        <taxon>Bacteria</taxon>
        <taxon>Bacillati</taxon>
        <taxon>Bacillota</taxon>
        <taxon>Bacilli</taxon>
        <taxon>Bacillales</taxon>
        <taxon>Bacillaceae</taxon>
        <taxon>Domibacillus</taxon>
    </lineage>
</organism>
<keyword evidence="5" id="KW-1185">Reference proteome</keyword>
<evidence type="ECO:0000313" key="2">
    <source>
        <dbReference type="EMBL" id="OXS77798.1"/>
    </source>
</evidence>
<reference evidence="2" key="3">
    <citation type="submission" date="2017-03" db="EMBL/GenBank/DDBJ databases">
        <authorList>
            <person name="Dastager S.G."/>
            <person name="Neurgaonkar P.S."/>
            <person name="Dharne M.S."/>
        </authorList>
    </citation>
    <scope>NUCLEOTIDE SEQUENCE</scope>
    <source>
        <strain evidence="2">DSM 25145</strain>
    </source>
</reference>
<dbReference type="Proteomes" id="UP000186385">
    <property type="component" value="Unassembled WGS sequence"/>
</dbReference>